<feature type="compositionally biased region" description="Basic and acidic residues" evidence="1">
    <location>
        <begin position="1"/>
        <end position="16"/>
    </location>
</feature>
<evidence type="ECO:0000313" key="3">
    <source>
        <dbReference type="Proteomes" id="UP000268658"/>
    </source>
</evidence>
<gene>
    <name evidence="2" type="ORF">NCTC10951_00995</name>
</gene>
<dbReference type="KEGG" id="avc:NCTC10951_00995"/>
<evidence type="ECO:0000256" key="1">
    <source>
        <dbReference type="SAM" id="MobiDB-lite"/>
    </source>
</evidence>
<feature type="compositionally biased region" description="Pro residues" evidence="1">
    <location>
        <begin position="21"/>
        <end position="34"/>
    </location>
</feature>
<name>A0A3S4X8P6_ACTVI</name>
<dbReference type="EMBL" id="LR134477">
    <property type="protein sequence ID" value="VEI15119.1"/>
    <property type="molecule type" value="Genomic_DNA"/>
</dbReference>
<reference evidence="2 3" key="1">
    <citation type="submission" date="2018-12" db="EMBL/GenBank/DDBJ databases">
        <authorList>
            <consortium name="Pathogen Informatics"/>
        </authorList>
    </citation>
    <scope>NUCLEOTIDE SEQUENCE [LARGE SCALE GENOMIC DNA]</scope>
    <source>
        <strain evidence="2 3">NCTC10951</strain>
    </source>
</reference>
<sequence>MSRNEPETGAREKKPSTVEPARPPVPEPPVPAPPRADAALAAAHGLTDHADELTEIGRMPLEERAAALSAIHEELTSVLHEAEG</sequence>
<evidence type="ECO:0000313" key="2">
    <source>
        <dbReference type="EMBL" id="VEI15119.1"/>
    </source>
</evidence>
<dbReference type="RefSeq" id="WP_126413690.1">
    <property type="nucleotide sequence ID" value="NZ_JASPER010000010.1"/>
</dbReference>
<accession>A0A3S4X8P6</accession>
<organism evidence="2 3">
    <name type="scientific">Actinomyces viscosus</name>
    <dbReference type="NCBI Taxonomy" id="1656"/>
    <lineage>
        <taxon>Bacteria</taxon>
        <taxon>Bacillati</taxon>
        <taxon>Actinomycetota</taxon>
        <taxon>Actinomycetes</taxon>
        <taxon>Actinomycetales</taxon>
        <taxon>Actinomycetaceae</taxon>
        <taxon>Actinomyces</taxon>
    </lineage>
</organism>
<dbReference type="AlphaFoldDB" id="A0A3S4X8P6"/>
<protein>
    <submittedName>
        <fullName evidence="2">Uncharacterized protein</fullName>
    </submittedName>
</protein>
<dbReference type="OrthoDB" id="3260639at2"/>
<feature type="region of interest" description="Disordered" evidence="1">
    <location>
        <begin position="1"/>
        <end position="35"/>
    </location>
</feature>
<proteinExistence type="predicted"/>
<dbReference type="Proteomes" id="UP000268658">
    <property type="component" value="Chromosome"/>
</dbReference>